<feature type="compositionally biased region" description="Gly residues" evidence="1">
    <location>
        <begin position="142"/>
        <end position="164"/>
    </location>
</feature>
<keyword evidence="4" id="KW-1185">Reference proteome</keyword>
<feature type="compositionally biased region" description="Pro residues" evidence="1">
    <location>
        <begin position="71"/>
        <end position="83"/>
    </location>
</feature>
<feature type="transmembrane region" description="Helical" evidence="2">
    <location>
        <begin position="210"/>
        <end position="230"/>
    </location>
</feature>
<reference evidence="3" key="1">
    <citation type="submission" date="2021-04" db="EMBL/GenBank/DDBJ databases">
        <title>Genome based classification of Actinospica acidithermotolerans sp. nov., an actinobacterium isolated from an Indonesian hot spring.</title>
        <authorList>
            <person name="Kusuma A.B."/>
            <person name="Putra K.E."/>
            <person name="Nafisah S."/>
            <person name="Loh J."/>
            <person name="Nouioui I."/>
            <person name="Goodfellow M."/>
        </authorList>
    </citation>
    <scope>NUCLEOTIDE SEQUENCE</scope>
    <source>
        <strain evidence="3">CSCA 57</strain>
    </source>
</reference>
<dbReference type="RefSeq" id="WP_212528846.1">
    <property type="nucleotide sequence ID" value="NZ_JAGSOG010000055.1"/>
</dbReference>
<dbReference type="AlphaFoldDB" id="A0A941IRW4"/>
<evidence type="ECO:0008006" key="5">
    <source>
        <dbReference type="Google" id="ProtNLM"/>
    </source>
</evidence>
<organism evidence="3 4">
    <name type="scientific">Actinospica durhamensis</name>
    <dbReference type="NCBI Taxonomy" id="1508375"/>
    <lineage>
        <taxon>Bacteria</taxon>
        <taxon>Bacillati</taxon>
        <taxon>Actinomycetota</taxon>
        <taxon>Actinomycetes</taxon>
        <taxon>Catenulisporales</taxon>
        <taxon>Actinospicaceae</taxon>
        <taxon>Actinospica</taxon>
    </lineage>
</organism>
<dbReference type="InterPro" id="IPR036259">
    <property type="entry name" value="MFS_trans_sf"/>
</dbReference>
<keyword evidence="2" id="KW-1133">Transmembrane helix</keyword>
<protein>
    <recommendedName>
        <fullName evidence="5">DUF4190 domain-containing protein</fullName>
    </recommendedName>
</protein>
<dbReference type="EMBL" id="JAGSOG010000055">
    <property type="protein sequence ID" value="MBR7834328.1"/>
    <property type="molecule type" value="Genomic_DNA"/>
</dbReference>
<evidence type="ECO:0000313" key="4">
    <source>
        <dbReference type="Proteomes" id="UP000675781"/>
    </source>
</evidence>
<evidence type="ECO:0000256" key="2">
    <source>
        <dbReference type="SAM" id="Phobius"/>
    </source>
</evidence>
<feature type="compositionally biased region" description="Polar residues" evidence="1">
    <location>
        <begin position="1"/>
        <end position="11"/>
    </location>
</feature>
<feature type="region of interest" description="Disordered" evidence="1">
    <location>
        <begin position="1"/>
        <end position="204"/>
    </location>
</feature>
<evidence type="ECO:0000256" key="1">
    <source>
        <dbReference type="SAM" id="MobiDB-lite"/>
    </source>
</evidence>
<keyword evidence="2" id="KW-0472">Membrane</keyword>
<feature type="transmembrane region" description="Helical" evidence="2">
    <location>
        <begin position="236"/>
        <end position="256"/>
    </location>
</feature>
<dbReference type="Proteomes" id="UP000675781">
    <property type="component" value="Unassembled WGS sequence"/>
</dbReference>
<proteinExistence type="predicted"/>
<comment type="caution">
    <text evidence="3">The sequence shown here is derived from an EMBL/GenBank/DDBJ whole genome shotgun (WGS) entry which is preliminary data.</text>
</comment>
<accession>A0A941IRW4</accession>
<keyword evidence="2" id="KW-0812">Transmembrane</keyword>
<name>A0A941IRW4_9ACTN</name>
<sequence>MTDPSPSQTEPTEPAQGTPDTPAAGEERAPQQGPQPPRWSESQPEPAPWYVGRPGAGKPNGTGAGGNAGWPMPPVPPMPPQDAPPHAQGPQEPAQGRQPQGAPGQPPQDPAKAPGEGQGGERKPGPQGEVPSWTGRLPERGGQNGQGQQGGQGQGGPGGPGQGPGQRPPQNQGQWGPFGPPQRRPDGSGPGQRPGATAEPRGPLDLRSRWARGLALGATACMLIALWYAYSNIAAFPTFLISAGVSLVLGMVGLWLGVFAQRAAMRKNKRAPEAVSAIVWSSIAAFISLMILAYSMIFYTQLSQFATCMRSATTIALQNKCVSDYENSYTGQG</sequence>
<feature type="transmembrane region" description="Helical" evidence="2">
    <location>
        <begin position="277"/>
        <end position="299"/>
    </location>
</feature>
<feature type="compositionally biased region" description="Low complexity" evidence="1">
    <location>
        <begin position="84"/>
        <end position="103"/>
    </location>
</feature>
<feature type="compositionally biased region" description="Low complexity" evidence="1">
    <location>
        <begin position="168"/>
        <end position="177"/>
    </location>
</feature>
<evidence type="ECO:0000313" key="3">
    <source>
        <dbReference type="EMBL" id="MBR7834328.1"/>
    </source>
</evidence>
<feature type="compositionally biased region" description="Gly residues" evidence="1">
    <location>
        <begin position="54"/>
        <end position="68"/>
    </location>
</feature>
<dbReference type="SUPFAM" id="SSF103473">
    <property type="entry name" value="MFS general substrate transporter"/>
    <property type="match status" value="1"/>
</dbReference>
<gene>
    <name evidence="3" type="ORF">KDL01_13715</name>
</gene>